<feature type="region of interest" description="Disordered" evidence="2">
    <location>
        <begin position="192"/>
        <end position="215"/>
    </location>
</feature>
<feature type="domain" description="FAM91 C-terminal" evidence="3">
    <location>
        <begin position="1"/>
        <end position="228"/>
    </location>
</feature>
<dbReference type="GO" id="GO:0031410">
    <property type="term" value="C:cytoplasmic vesicle"/>
    <property type="evidence" value="ECO:0007669"/>
    <property type="project" value="TreeGrafter"/>
</dbReference>
<dbReference type="EMBL" id="JAINUG010000060">
    <property type="protein sequence ID" value="KAJ8402972.1"/>
    <property type="molecule type" value="Genomic_DNA"/>
</dbReference>
<dbReference type="Pfam" id="PF14648">
    <property type="entry name" value="FAM91_C"/>
    <property type="match status" value="1"/>
</dbReference>
<dbReference type="GO" id="GO:0099041">
    <property type="term" value="P:vesicle tethering to Golgi"/>
    <property type="evidence" value="ECO:0007669"/>
    <property type="project" value="TreeGrafter"/>
</dbReference>
<dbReference type="AlphaFoldDB" id="A0AAD7WN29"/>
<comment type="similarity">
    <text evidence="1">Belongs to the FAM91 family.</text>
</comment>
<dbReference type="PANTHER" id="PTHR28441">
    <property type="entry name" value="PROTEIN FAM91A1"/>
    <property type="match status" value="1"/>
</dbReference>
<accession>A0AAD7WN29</accession>
<dbReference type="InterPro" id="IPR039199">
    <property type="entry name" value="FAM91"/>
</dbReference>
<evidence type="ECO:0000259" key="3">
    <source>
        <dbReference type="Pfam" id="PF14648"/>
    </source>
</evidence>
<sequence>MLNDALTHSAVLIQGHGLYGHGETVYIPFPFDEEDLKGEFSYNNMCVYKALRTLQEQVDLEHLCGYITMLNPNCRHRRRLSECSDGRGDVELGGGFDANGSTESFELVTEENNGEGNKKQATEAPSLEEEWVPLELCFGMPLFSSDLNRKVCQKIASHQLCSKDSLQKLLHSSRKLSLKVLSFVQSFQEGGQPADLDSGVSAPLSQPSAESGVPLPARNLLFKDGHLSEWSGRAPPSLHISALQVQKDQPT</sequence>
<name>A0AAD7WN29_9TELE</name>
<comment type="caution">
    <text evidence="4">The sequence shown here is derived from an EMBL/GenBank/DDBJ whole genome shotgun (WGS) entry which is preliminary data.</text>
</comment>
<dbReference type="PANTHER" id="PTHR28441:SF2">
    <property type="entry name" value="PROTEIN FAM91A1"/>
    <property type="match status" value="1"/>
</dbReference>
<evidence type="ECO:0000313" key="4">
    <source>
        <dbReference type="EMBL" id="KAJ8402972.1"/>
    </source>
</evidence>
<evidence type="ECO:0000256" key="2">
    <source>
        <dbReference type="SAM" id="MobiDB-lite"/>
    </source>
</evidence>
<reference evidence="4" key="1">
    <citation type="journal article" date="2023" name="Science">
        <title>Genome structures resolve the early diversification of teleost fishes.</title>
        <authorList>
            <person name="Parey E."/>
            <person name="Louis A."/>
            <person name="Montfort J."/>
            <person name="Bouchez O."/>
            <person name="Roques C."/>
            <person name="Iampietro C."/>
            <person name="Lluch J."/>
            <person name="Castinel A."/>
            <person name="Donnadieu C."/>
            <person name="Desvignes T."/>
            <person name="Floi Bucao C."/>
            <person name="Jouanno E."/>
            <person name="Wen M."/>
            <person name="Mejri S."/>
            <person name="Dirks R."/>
            <person name="Jansen H."/>
            <person name="Henkel C."/>
            <person name="Chen W.J."/>
            <person name="Zahm M."/>
            <person name="Cabau C."/>
            <person name="Klopp C."/>
            <person name="Thompson A.W."/>
            <person name="Robinson-Rechavi M."/>
            <person name="Braasch I."/>
            <person name="Lecointre G."/>
            <person name="Bobe J."/>
            <person name="Postlethwait J.H."/>
            <person name="Berthelot C."/>
            <person name="Roest Crollius H."/>
            <person name="Guiguen Y."/>
        </authorList>
    </citation>
    <scope>NUCLEOTIDE SEQUENCE</scope>
    <source>
        <strain evidence="4">NC1722</strain>
    </source>
</reference>
<dbReference type="GO" id="GO:0005802">
    <property type="term" value="C:trans-Golgi network"/>
    <property type="evidence" value="ECO:0007669"/>
    <property type="project" value="TreeGrafter"/>
</dbReference>
<dbReference type="GO" id="GO:0006886">
    <property type="term" value="P:intracellular protein transport"/>
    <property type="evidence" value="ECO:0007669"/>
    <property type="project" value="TreeGrafter"/>
</dbReference>
<keyword evidence="5" id="KW-1185">Reference proteome</keyword>
<evidence type="ECO:0000313" key="5">
    <source>
        <dbReference type="Proteomes" id="UP001221898"/>
    </source>
</evidence>
<dbReference type="Proteomes" id="UP001221898">
    <property type="component" value="Unassembled WGS sequence"/>
</dbReference>
<proteinExistence type="inferred from homology"/>
<protein>
    <recommendedName>
        <fullName evidence="3">FAM91 C-terminal domain-containing protein</fullName>
    </recommendedName>
</protein>
<dbReference type="InterPro" id="IPR028097">
    <property type="entry name" value="FAM91_C_dom"/>
</dbReference>
<evidence type="ECO:0000256" key="1">
    <source>
        <dbReference type="ARBA" id="ARBA00010319"/>
    </source>
</evidence>
<gene>
    <name evidence="4" type="ORF">AAFF_G00358880</name>
</gene>
<organism evidence="4 5">
    <name type="scientific">Aldrovandia affinis</name>
    <dbReference type="NCBI Taxonomy" id="143900"/>
    <lineage>
        <taxon>Eukaryota</taxon>
        <taxon>Metazoa</taxon>
        <taxon>Chordata</taxon>
        <taxon>Craniata</taxon>
        <taxon>Vertebrata</taxon>
        <taxon>Euteleostomi</taxon>
        <taxon>Actinopterygii</taxon>
        <taxon>Neopterygii</taxon>
        <taxon>Teleostei</taxon>
        <taxon>Notacanthiformes</taxon>
        <taxon>Halosauridae</taxon>
        <taxon>Aldrovandia</taxon>
    </lineage>
</organism>